<gene>
    <name evidence="3" type="ORF">CU097_011122</name>
</gene>
<dbReference type="STRING" id="86630.A0A367JGT3"/>
<comment type="caution">
    <text evidence="3">The sequence shown here is derived from an EMBL/GenBank/DDBJ whole genome shotgun (WGS) entry which is preliminary data.</text>
</comment>
<feature type="chain" id="PRO_5016925777" description="F-box domain-containing protein" evidence="1">
    <location>
        <begin position="18"/>
        <end position="496"/>
    </location>
</feature>
<sequence length="496" mass="56660">MTYLLILFLMDLQPARKRQKRSAETTQKEKRIDFVISSFSKELALKVFSYLSSADLVQCAAVSSHWAKLANDETLWKPLFCHRFCESETNDQNHIVRSNNKRRTSATRYGGSWKTKYRIHQNWLHGNCCVNDITIGNDTESYPNSQQLFQMTKDIMFVVSADKCKIDVWKYIKNESRLLYRIESARLGNSKITFIRLIDGNTLRLLGGYANGGFVLWEIKTNLESLSIDEIANHNPQTDKDDSVISIGMDFPIVLLCTKNMKLSAFYIDETNAVRPIHRLQSPVDWSSVHIDIHKQTHNQSLWVATICFSLAIGNHATSVGLQEIILSSTTIVSSRHASALESEPFFFSSSMSYYLQQNTNDSNDSSLVTAMAYSPPYLITAHPNNTIKKYIISKNRGLDIRFEKILYGHTFRVEALALQKEKLVSADRSGIKVWNLLKDDDTAVTIYTNKNQSFLQDLPALCIRTLCFDEDRIAAFAKDDKGSFVRLWSFDSMQK</sequence>
<dbReference type="InterPro" id="IPR015943">
    <property type="entry name" value="WD40/YVTN_repeat-like_dom_sf"/>
</dbReference>
<dbReference type="Pfam" id="PF12937">
    <property type="entry name" value="F-box-like"/>
    <property type="match status" value="1"/>
</dbReference>
<dbReference type="PANTHER" id="PTHR46731">
    <property type="entry name" value="F-BOX ONLY PROTEIN 15"/>
    <property type="match status" value="1"/>
</dbReference>
<evidence type="ECO:0000256" key="1">
    <source>
        <dbReference type="SAM" id="SignalP"/>
    </source>
</evidence>
<dbReference type="SUPFAM" id="SSF50978">
    <property type="entry name" value="WD40 repeat-like"/>
    <property type="match status" value="1"/>
</dbReference>
<dbReference type="Gene3D" id="1.20.1280.50">
    <property type="match status" value="1"/>
</dbReference>
<reference evidence="3 4" key="1">
    <citation type="journal article" date="2018" name="G3 (Bethesda)">
        <title>Phylogenetic and Phylogenomic Definition of Rhizopus Species.</title>
        <authorList>
            <person name="Gryganskyi A.P."/>
            <person name="Golan J."/>
            <person name="Dolatabadi S."/>
            <person name="Mondo S."/>
            <person name="Robb S."/>
            <person name="Idnurm A."/>
            <person name="Muszewska A."/>
            <person name="Steczkiewicz K."/>
            <person name="Masonjones S."/>
            <person name="Liao H.L."/>
            <person name="Gajdeczka M.T."/>
            <person name="Anike F."/>
            <person name="Vuek A."/>
            <person name="Anishchenko I.M."/>
            <person name="Voigt K."/>
            <person name="de Hoog G.S."/>
            <person name="Smith M.E."/>
            <person name="Heitman J."/>
            <person name="Vilgalys R."/>
            <person name="Stajich J.E."/>
        </authorList>
    </citation>
    <scope>NUCLEOTIDE SEQUENCE [LARGE SCALE GENOMIC DNA]</scope>
    <source>
        <strain evidence="3 4">CBS 357.93</strain>
    </source>
</reference>
<dbReference type="PANTHER" id="PTHR46731:SF1">
    <property type="entry name" value="F-BOX ONLY PROTEIN 15"/>
    <property type="match status" value="1"/>
</dbReference>
<dbReference type="Gene3D" id="2.130.10.10">
    <property type="entry name" value="YVTN repeat-like/Quinoprotein amine dehydrogenase"/>
    <property type="match status" value="1"/>
</dbReference>
<dbReference type="Pfam" id="PF25499">
    <property type="entry name" value="Beta-prop_pof12"/>
    <property type="match status" value="1"/>
</dbReference>
<dbReference type="EMBL" id="PJQL01001345">
    <property type="protein sequence ID" value="RCH89127.1"/>
    <property type="molecule type" value="Genomic_DNA"/>
</dbReference>
<dbReference type="GO" id="GO:0019005">
    <property type="term" value="C:SCF ubiquitin ligase complex"/>
    <property type="evidence" value="ECO:0007669"/>
    <property type="project" value="TreeGrafter"/>
</dbReference>
<dbReference type="OrthoDB" id="3219396at2759"/>
<name>A0A367JGT3_RHIAZ</name>
<dbReference type="InterPro" id="IPR036322">
    <property type="entry name" value="WD40_repeat_dom_sf"/>
</dbReference>
<feature type="domain" description="F-box" evidence="2">
    <location>
        <begin position="33"/>
        <end position="79"/>
    </location>
</feature>
<dbReference type="InterPro" id="IPR036047">
    <property type="entry name" value="F-box-like_dom_sf"/>
</dbReference>
<dbReference type="SMART" id="SM00256">
    <property type="entry name" value="FBOX"/>
    <property type="match status" value="1"/>
</dbReference>
<evidence type="ECO:0000313" key="4">
    <source>
        <dbReference type="Proteomes" id="UP000252139"/>
    </source>
</evidence>
<dbReference type="Proteomes" id="UP000252139">
    <property type="component" value="Unassembled WGS sequence"/>
</dbReference>
<proteinExistence type="predicted"/>
<keyword evidence="1" id="KW-0732">Signal</keyword>
<dbReference type="AlphaFoldDB" id="A0A367JGT3"/>
<evidence type="ECO:0000259" key="2">
    <source>
        <dbReference type="PROSITE" id="PS50181"/>
    </source>
</evidence>
<dbReference type="SUPFAM" id="SSF81383">
    <property type="entry name" value="F-box domain"/>
    <property type="match status" value="1"/>
</dbReference>
<organism evidence="3 4">
    <name type="scientific">Rhizopus azygosporus</name>
    <name type="common">Rhizopus microsporus var. azygosporus</name>
    <dbReference type="NCBI Taxonomy" id="86630"/>
    <lineage>
        <taxon>Eukaryota</taxon>
        <taxon>Fungi</taxon>
        <taxon>Fungi incertae sedis</taxon>
        <taxon>Mucoromycota</taxon>
        <taxon>Mucoromycotina</taxon>
        <taxon>Mucoromycetes</taxon>
        <taxon>Mucorales</taxon>
        <taxon>Mucorineae</taxon>
        <taxon>Rhizopodaceae</taxon>
        <taxon>Rhizopus</taxon>
    </lineage>
</organism>
<dbReference type="InterPro" id="IPR001810">
    <property type="entry name" value="F-box_dom"/>
</dbReference>
<accession>A0A367JGT3</accession>
<protein>
    <recommendedName>
        <fullName evidence="2">F-box domain-containing protein</fullName>
    </recommendedName>
</protein>
<evidence type="ECO:0000313" key="3">
    <source>
        <dbReference type="EMBL" id="RCH89127.1"/>
    </source>
</evidence>
<keyword evidence="4" id="KW-1185">Reference proteome</keyword>
<feature type="signal peptide" evidence="1">
    <location>
        <begin position="1"/>
        <end position="17"/>
    </location>
</feature>
<dbReference type="PROSITE" id="PS50181">
    <property type="entry name" value="FBOX"/>
    <property type="match status" value="1"/>
</dbReference>